<dbReference type="Proteomes" id="UP001209654">
    <property type="component" value="Unassembled WGS sequence"/>
</dbReference>
<feature type="compositionally biased region" description="Basic and acidic residues" evidence="1">
    <location>
        <begin position="1"/>
        <end position="21"/>
    </location>
</feature>
<accession>A0ABQ5MRW6</accession>
<evidence type="ECO:0000313" key="2">
    <source>
        <dbReference type="EMBL" id="GLB66698.1"/>
    </source>
</evidence>
<evidence type="ECO:0000256" key="1">
    <source>
        <dbReference type="SAM" id="MobiDB-lite"/>
    </source>
</evidence>
<proteinExistence type="predicted"/>
<dbReference type="RefSeq" id="WP_264794840.1">
    <property type="nucleotide sequence ID" value="NZ_BRVS01000004.1"/>
</dbReference>
<name>A0ABQ5MRW6_9MICC</name>
<gene>
    <name evidence="2" type="ORF">AHIS1636_11370</name>
</gene>
<feature type="region of interest" description="Disordered" evidence="1">
    <location>
        <begin position="1"/>
        <end position="83"/>
    </location>
</feature>
<reference evidence="2 3" key="1">
    <citation type="journal article" date="2023" name="Int. J. Syst. Evol. Microbiol.">
        <title>Arthrobacter mangrovi sp. nov., an actinobacterium isolated from the rhizosphere of a mangrove.</title>
        <authorList>
            <person name="Hamada M."/>
            <person name="Saitou S."/>
            <person name="Enomoto N."/>
            <person name="Nanri K."/>
            <person name="Hidaka K."/>
            <person name="Miura T."/>
            <person name="Tamura T."/>
        </authorList>
    </citation>
    <scope>NUCLEOTIDE SEQUENCE [LARGE SCALE GENOMIC DNA]</scope>
    <source>
        <strain evidence="2 3">NBRC 112813</strain>
    </source>
</reference>
<organism evidence="2 3">
    <name type="scientific">Arthrobacter mangrovi</name>
    <dbReference type="NCBI Taxonomy" id="2966350"/>
    <lineage>
        <taxon>Bacteria</taxon>
        <taxon>Bacillati</taxon>
        <taxon>Actinomycetota</taxon>
        <taxon>Actinomycetes</taxon>
        <taxon>Micrococcales</taxon>
        <taxon>Micrococcaceae</taxon>
        <taxon>Arthrobacter</taxon>
    </lineage>
</organism>
<feature type="compositionally biased region" description="Acidic residues" evidence="1">
    <location>
        <begin position="74"/>
        <end position="83"/>
    </location>
</feature>
<dbReference type="EMBL" id="BRVS01000004">
    <property type="protein sequence ID" value="GLB66698.1"/>
    <property type="molecule type" value="Genomic_DNA"/>
</dbReference>
<comment type="caution">
    <text evidence="2">The sequence shown here is derived from an EMBL/GenBank/DDBJ whole genome shotgun (WGS) entry which is preliminary data.</text>
</comment>
<evidence type="ECO:0000313" key="3">
    <source>
        <dbReference type="Proteomes" id="UP001209654"/>
    </source>
</evidence>
<sequence>MRHRGEGEPDAGGRGKAKDENGSTDYYGGTGAGGFPPGASGQDDLPIEDPAAKSDKPDGAAPAQDVPGGTLNDPDNEPEVGGA</sequence>
<keyword evidence="3" id="KW-1185">Reference proteome</keyword>
<protein>
    <submittedName>
        <fullName evidence="2">Uncharacterized protein</fullName>
    </submittedName>
</protein>